<feature type="compositionally biased region" description="Basic and acidic residues" evidence="1">
    <location>
        <begin position="294"/>
        <end position="304"/>
    </location>
</feature>
<dbReference type="GO" id="GO:0051666">
    <property type="term" value="P:actin cortical patch localization"/>
    <property type="evidence" value="ECO:0007669"/>
    <property type="project" value="TreeGrafter"/>
</dbReference>
<organism evidence="2 3">
    <name type="scientific">Antrodiella citrinella</name>
    <dbReference type="NCBI Taxonomy" id="2447956"/>
    <lineage>
        <taxon>Eukaryota</taxon>
        <taxon>Fungi</taxon>
        <taxon>Dikarya</taxon>
        <taxon>Basidiomycota</taxon>
        <taxon>Agaricomycotina</taxon>
        <taxon>Agaricomycetes</taxon>
        <taxon>Polyporales</taxon>
        <taxon>Steccherinaceae</taxon>
        <taxon>Antrodiella</taxon>
    </lineage>
</organism>
<evidence type="ECO:0000313" key="3">
    <source>
        <dbReference type="Proteomes" id="UP000308730"/>
    </source>
</evidence>
<dbReference type="GO" id="GO:0007015">
    <property type="term" value="P:actin filament organization"/>
    <property type="evidence" value="ECO:0007669"/>
    <property type="project" value="InterPro"/>
</dbReference>
<feature type="compositionally biased region" description="Basic residues" evidence="1">
    <location>
        <begin position="160"/>
        <end position="169"/>
    </location>
</feature>
<sequence length="402" mass="45578">MSAFTLAKSAYNAFNREKPHSSISAWVDILTSSSYEEEAYDGLWRRARPTDPKVKRKLMSVLAAWNSQFKDDPTMSLVAGLYKQCKPLEAPGRARTMDAPIRARTQDAVALDVSGIDYDAEHNERKRERKEEEKRKAREAKEAKESEKLKLIKQREEARRRKSAQGKTNRKPFNFEQARYHLCGARFLADLVTVGEASGFEHYRQCITSLKQSGQCHHENEDMIGALIESNERIIAALDMYDTLSKPRVTEQDVEDVQEGLAKAHIHDSELGKLQQKQRAAVQRSISRGTLPYAHDDSHLHPDLQDLSFGPLGAEQRDLPPPMRPTTSRYSSEDDVRHGSLSDFSDYQSSDEEAHNQASSSGIQSRKKYVTVSDDDEVDVRKDPKRGLLEEEDPFADPFGDP</sequence>
<dbReference type="OrthoDB" id="10264585at2759"/>
<dbReference type="EMBL" id="SGPM01000396">
    <property type="protein sequence ID" value="THH23084.1"/>
    <property type="molecule type" value="Genomic_DNA"/>
</dbReference>
<dbReference type="InterPro" id="IPR045007">
    <property type="entry name" value="LSB5"/>
</dbReference>
<evidence type="ECO:0000313" key="2">
    <source>
        <dbReference type="EMBL" id="THH23084.1"/>
    </source>
</evidence>
<feature type="compositionally biased region" description="Basic and acidic residues" evidence="1">
    <location>
        <begin position="331"/>
        <end position="340"/>
    </location>
</feature>
<name>A0A4S4MC77_9APHY</name>
<feature type="region of interest" description="Disordered" evidence="1">
    <location>
        <begin position="291"/>
        <end position="402"/>
    </location>
</feature>
<keyword evidence="3" id="KW-1185">Reference proteome</keyword>
<dbReference type="PANTHER" id="PTHR47789:SF1">
    <property type="entry name" value="LAS SEVENTEEN-BINDING PROTEIN 5"/>
    <property type="match status" value="1"/>
</dbReference>
<proteinExistence type="predicted"/>
<comment type="caution">
    <text evidence="2">The sequence shown here is derived from an EMBL/GenBank/DDBJ whole genome shotgun (WGS) entry which is preliminary data.</text>
</comment>
<feature type="compositionally biased region" description="Basic and acidic residues" evidence="1">
    <location>
        <begin position="122"/>
        <end position="159"/>
    </location>
</feature>
<evidence type="ECO:0000256" key="1">
    <source>
        <dbReference type="SAM" id="MobiDB-lite"/>
    </source>
</evidence>
<protein>
    <recommendedName>
        <fullName evidence="4">VHS domain-containing protein</fullName>
    </recommendedName>
</protein>
<dbReference type="InterPro" id="IPR008942">
    <property type="entry name" value="ENTH_VHS"/>
</dbReference>
<feature type="compositionally biased region" description="Basic and acidic residues" evidence="1">
    <location>
        <begin position="379"/>
        <end position="389"/>
    </location>
</feature>
<feature type="region of interest" description="Disordered" evidence="1">
    <location>
        <begin position="122"/>
        <end position="169"/>
    </location>
</feature>
<evidence type="ECO:0008006" key="4">
    <source>
        <dbReference type="Google" id="ProtNLM"/>
    </source>
</evidence>
<accession>A0A4S4MC77</accession>
<dbReference type="PANTHER" id="PTHR47789">
    <property type="entry name" value="LAS SEVENTEEN-BINDING PROTEIN 5"/>
    <property type="match status" value="1"/>
</dbReference>
<dbReference type="SUPFAM" id="SSF48464">
    <property type="entry name" value="ENTH/VHS domain"/>
    <property type="match status" value="1"/>
</dbReference>
<dbReference type="AlphaFoldDB" id="A0A4S4MC77"/>
<reference evidence="2 3" key="1">
    <citation type="submission" date="2019-02" db="EMBL/GenBank/DDBJ databases">
        <title>Genome sequencing of the rare red list fungi Antrodiella citrinella (Flaviporus citrinellus).</title>
        <authorList>
            <person name="Buettner E."/>
            <person name="Kellner H."/>
        </authorList>
    </citation>
    <scope>NUCLEOTIDE SEQUENCE [LARGE SCALE GENOMIC DNA]</scope>
    <source>
        <strain evidence="2 3">DSM 108506</strain>
    </source>
</reference>
<dbReference type="GO" id="GO:0030479">
    <property type="term" value="C:actin cortical patch"/>
    <property type="evidence" value="ECO:0007669"/>
    <property type="project" value="TreeGrafter"/>
</dbReference>
<dbReference type="Gene3D" id="1.25.40.90">
    <property type="match status" value="1"/>
</dbReference>
<dbReference type="GO" id="GO:0006897">
    <property type="term" value="P:endocytosis"/>
    <property type="evidence" value="ECO:0007669"/>
    <property type="project" value="InterPro"/>
</dbReference>
<dbReference type="Proteomes" id="UP000308730">
    <property type="component" value="Unassembled WGS sequence"/>
</dbReference>
<gene>
    <name evidence="2" type="ORF">EUX98_g8090</name>
</gene>